<evidence type="ECO:0000256" key="3">
    <source>
        <dbReference type="ARBA" id="ARBA00022833"/>
    </source>
</evidence>
<protein>
    <submittedName>
        <fullName evidence="5">[histone H3]-lysine(4) N-trimethyltransferase</fullName>
        <ecNumber evidence="5">2.1.1.354</ecNumber>
    </submittedName>
</protein>
<dbReference type="InterPro" id="IPR044237">
    <property type="entry name" value="ATXR2-like"/>
</dbReference>
<dbReference type="PANTHER" id="PTHR47436:SF1">
    <property type="entry name" value="SET DOMAIN-CONTAINING PROTEIN"/>
    <property type="match status" value="1"/>
</dbReference>
<dbReference type="PANTHER" id="PTHR47436">
    <property type="entry name" value="HISTONE-LYSINE N-METHYLTRANSFERASE ATXR2"/>
    <property type="match status" value="1"/>
</dbReference>
<dbReference type="InterPro" id="IPR002893">
    <property type="entry name" value="Znf_MYND"/>
</dbReference>
<keyword evidence="3" id="KW-0862">Zinc</keyword>
<proteinExistence type="predicted"/>
<keyword evidence="5" id="KW-0489">Methyltransferase</keyword>
<evidence type="ECO:0000259" key="4">
    <source>
        <dbReference type="Pfam" id="PF01753"/>
    </source>
</evidence>
<evidence type="ECO:0000256" key="2">
    <source>
        <dbReference type="ARBA" id="ARBA00022771"/>
    </source>
</evidence>
<dbReference type="GO" id="GO:0140999">
    <property type="term" value="F:histone H3K4 trimethyltransferase activity"/>
    <property type="evidence" value="ECO:0007669"/>
    <property type="project" value="UniProtKB-EC"/>
</dbReference>
<dbReference type="Gene3D" id="6.10.140.2220">
    <property type="match status" value="1"/>
</dbReference>
<reference evidence="5" key="2">
    <citation type="submission" date="2020-07" db="EMBL/GenBank/DDBJ databases">
        <authorList>
            <person name="Vera ALvarez R."/>
            <person name="Arias-Moreno D.M."/>
            <person name="Jimenez-Jacinto V."/>
            <person name="Jimenez-Bremont J.F."/>
            <person name="Swaminathan K."/>
            <person name="Moose S.P."/>
            <person name="Guerrero-Gonzalez M.L."/>
            <person name="Marino-Ramirez L."/>
            <person name="Landsman D."/>
            <person name="Rodriguez-Kessler M."/>
            <person name="Delgado-Sanchez P."/>
        </authorList>
    </citation>
    <scope>NUCLEOTIDE SEQUENCE</scope>
    <source>
        <tissue evidence="5">Cladode</tissue>
    </source>
</reference>
<evidence type="ECO:0000256" key="1">
    <source>
        <dbReference type="ARBA" id="ARBA00022723"/>
    </source>
</evidence>
<reference evidence="5" key="1">
    <citation type="journal article" date="2013" name="J. Plant Res.">
        <title>Effect of fungi and light on seed germination of three Opuntia species from semiarid lands of central Mexico.</title>
        <authorList>
            <person name="Delgado-Sanchez P."/>
            <person name="Jimenez-Bremont J.F."/>
            <person name="Guerrero-Gonzalez Mde L."/>
            <person name="Flores J."/>
        </authorList>
    </citation>
    <scope>NUCLEOTIDE SEQUENCE</scope>
    <source>
        <tissue evidence="5">Cladode</tissue>
    </source>
</reference>
<dbReference type="GO" id="GO:0032259">
    <property type="term" value="P:methylation"/>
    <property type="evidence" value="ECO:0007669"/>
    <property type="project" value="UniProtKB-KW"/>
</dbReference>
<sequence length="272" mass="30300">MVSWERYTAATVALLVTLLRSDVNERASIFEYVSTECLLMMLLMKENLFSKTKCFSVLNIPSTRWTALCSFCFHFIGSIEFQIGRRIYLQGYGVSANCHSDSSDAEGDCTLMDKSALGECSTSGSMGKTPLPKEIIESLMDGHLVLPYSEMFSLPSVFPCAGGCEEAFYCSKSCAESDWEMCHSLLCLGEKSKASSPRALYEFMEHANDTNDIFILAAKAISYTILRYKNLKEAYLKGGDEACNGSTIDMSLLLEAWKPMSMGHKKRYLLGF</sequence>
<feature type="domain" description="MYND-type" evidence="4">
    <location>
        <begin position="159"/>
        <end position="187"/>
    </location>
</feature>
<accession>A0A7C9DZP0</accession>
<dbReference type="EC" id="2.1.1.354" evidence="5"/>
<keyword evidence="1" id="KW-0479">Metal-binding</keyword>
<dbReference type="Pfam" id="PF01753">
    <property type="entry name" value="zf-MYND"/>
    <property type="match status" value="1"/>
</dbReference>
<dbReference type="GO" id="GO:0008270">
    <property type="term" value="F:zinc ion binding"/>
    <property type="evidence" value="ECO:0007669"/>
    <property type="project" value="UniProtKB-KW"/>
</dbReference>
<organism evidence="5">
    <name type="scientific">Opuntia streptacantha</name>
    <name type="common">Prickly pear cactus</name>
    <name type="synonym">Opuntia cardona</name>
    <dbReference type="NCBI Taxonomy" id="393608"/>
    <lineage>
        <taxon>Eukaryota</taxon>
        <taxon>Viridiplantae</taxon>
        <taxon>Streptophyta</taxon>
        <taxon>Embryophyta</taxon>
        <taxon>Tracheophyta</taxon>
        <taxon>Spermatophyta</taxon>
        <taxon>Magnoliopsida</taxon>
        <taxon>eudicotyledons</taxon>
        <taxon>Gunneridae</taxon>
        <taxon>Pentapetalae</taxon>
        <taxon>Caryophyllales</taxon>
        <taxon>Cactineae</taxon>
        <taxon>Cactaceae</taxon>
        <taxon>Opuntioideae</taxon>
        <taxon>Opuntia</taxon>
    </lineage>
</organism>
<dbReference type="AlphaFoldDB" id="A0A7C9DZP0"/>
<name>A0A7C9DZP0_OPUST</name>
<dbReference type="SUPFAM" id="SSF144232">
    <property type="entry name" value="HIT/MYND zinc finger-like"/>
    <property type="match status" value="1"/>
</dbReference>
<keyword evidence="2" id="KW-0863">Zinc-finger</keyword>
<dbReference type="EMBL" id="GISG01175169">
    <property type="protein sequence ID" value="MBA4652603.1"/>
    <property type="molecule type" value="Transcribed_RNA"/>
</dbReference>
<keyword evidence="5" id="KW-0808">Transferase</keyword>
<evidence type="ECO:0000313" key="5">
    <source>
        <dbReference type="EMBL" id="MBA4652603.1"/>
    </source>
</evidence>